<reference evidence="6" key="1">
    <citation type="submission" date="2015-02" db="EMBL/GenBank/DDBJ databases">
        <title>Genome sequencing for Strongylocentrotus purpuratus.</title>
        <authorList>
            <person name="Murali S."/>
            <person name="Liu Y."/>
            <person name="Vee V."/>
            <person name="English A."/>
            <person name="Wang M."/>
            <person name="Skinner E."/>
            <person name="Han Y."/>
            <person name="Muzny D.M."/>
            <person name="Worley K.C."/>
            <person name="Gibbs R.A."/>
        </authorList>
    </citation>
    <scope>NUCLEOTIDE SEQUENCE</scope>
</reference>
<feature type="compositionally biased region" description="Polar residues" evidence="4">
    <location>
        <begin position="169"/>
        <end position="185"/>
    </location>
</feature>
<feature type="region of interest" description="Disordered" evidence="4">
    <location>
        <begin position="411"/>
        <end position="448"/>
    </location>
</feature>
<name>A0A7M7PP54_STRPU</name>
<dbReference type="Gene3D" id="3.20.20.140">
    <property type="entry name" value="Metal-dependent hydrolases"/>
    <property type="match status" value="1"/>
</dbReference>
<dbReference type="GO" id="GO:0016788">
    <property type="term" value="F:hydrolase activity, acting on ester bonds"/>
    <property type="evidence" value="ECO:0007669"/>
    <property type="project" value="InterPro"/>
</dbReference>
<evidence type="ECO:0000313" key="6">
    <source>
        <dbReference type="Proteomes" id="UP000007110"/>
    </source>
</evidence>
<feature type="compositionally biased region" description="Basic residues" evidence="4">
    <location>
        <begin position="89"/>
        <end position="99"/>
    </location>
</feature>
<evidence type="ECO:0000256" key="2">
    <source>
        <dbReference type="ARBA" id="ARBA00022723"/>
    </source>
</evidence>
<dbReference type="SUPFAM" id="SSF51556">
    <property type="entry name" value="Metallo-dependent hydrolases"/>
    <property type="match status" value="1"/>
</dbReference>
<dbReference type="GO" id="GO:0046872">
    <property type="term" value="F:metal ion binding"/>
    <property type="evidence" value="ECO:0007669"/>
    <property type="project" value="UniProtKB-KW"/>
</dbReference>
<dbReference type="AlphaFoldDB" id="A0A7M7PP54"/>
<dbReference type="InterPro" id="IPR032466">
    <property type="entry name" value="Metal_Hydrolase"/>
</dbReference>
<evidence type="ECO:0000256" key="3">
    <source>
        <dbReference type="ARBA" id="ARBA00022801"/>
    </source>
</evidence>
<keyword evidence="3" id="KW-0378">Hydrolase</keyword>
<protein>
    <submittedName>
        <fullName evidence="5">Uncharacterized protein</fullName>
    </submittedName>
</protein>
<dbReference type="RefSeq" id="XP_030854779.1">
    <property type="nucleotide sequence ID" value="XM_030998919.1"/>
</dbReference>
<dbReference type="KEGG" id="spu:105438258"/>
<proteinExistence type="inferred from homology"/>
<dbReference type="Pfam" id="PF01026">
    <property type="entry name" value="TatD_DNase"/>
    <property type="match status" value="1"/>
</dbReference>
<dbReference type="PANTHER" id="PTHR46363">
    <property type="entry name" value="DEOXYRIBONUCLEASE TATDN2-RELATED"/>
    <property type="match status" value="1"/>
</dbReference>
<comment type="similarity">
    <text evidence="1">Belongs to the metallo-dependent hydrolases superfamily. TatD-type hydrolase family.</text>
</comment>
<dbReference type="InterPro" id="IPR001130">
    <property type="entry name" value="TatD-like"/>
</dbReference>
<sequence length="731" mass="80635">MDSVNNQEQSEPVAMEVVTDLAAETASVKQEGPDPFQEAAVLLVHEVLESVTTNLPMEGPSSLEESADLLPAEPAVPHSMSVGTQTLRGSRRSRKRKVSKGAEVVPLGGPSKATKGAVALTPVEPSKASKAAARKQRGRRHQWWVDRQAKKAKRSVPVATPRNPHSCGSGVSQERNVPRPVTTSFPVVGRGRGIAPVAGSESSPFSSGIAAVGRGRGIAPSSTGRSILVMGRGRGGLANWSGSSLPGKPIEQHSGVLPELKRRHQRCPMVGCKQTSAYIKRHIQRHLPGIFKAQEIHSGPGFQGVLRRRLAVLRLIARFVIGEGADEFGLVRLVNSGWQADRPHVTEVELLEMRAMIDQQNWSRVVPSLQPVNTPAALVHFRPLVFLFNLLSDIQRRQLLELGEVQAGISTPQVPATGRPEAEPYHSRVSAPVPRPELRPARGRPAGPSDTATAFYRGFDAHFHLDRMQASIDRSSRGNRNPLTPGRVPDHFVHVEGGVRNYCDPEFFANPLLGQMLDNPQDGALWRFAVGIHPKKASMCTSEHWRRMMHYLAHPRVVALSEVGLDFSVHRNLWGQQEDLLHRLLDLGTLGKVLVMHLRGRRDDPMGYIVHRIALRTLRRKCMVSQRIHLHCFSGDIRLVREWANAFPLCYFGIAGLARTFNQEQRAAVREIRGDRLLLETDSPHLRVHPECEYQTPYFLGDVGKLVADIRGVPLAEVMSSTFANGLSLYC</sequence>
<dbReference type="InParanoid" id="A0A7M7PP54"/>
<dbReference type="Proteomes" id="UP000007110">
    <property type="component" value="Unassembled WGS sequence"/>
</dbReference>
<evidence type="ECO:0000256" key="4">
    <source>
        <dbReference type="SAM" id="MobiDB-lite"/>
    </source>
</evidence>
<dbReference type="OrthoDB" id="6108553at2759"/>
<feature type="region of interest" description="Disordered" evidence="4">
    <location>
        <begin position="73"/>
        <end position="185"/>
    </location>
</feature>
<dbReference type="EnsemblMetazoa" id="XM_030998919">
    <property type="protein sequence ID" value="XP_030854779"/>
    <property type="gene ID" value="LOC105438258"/>
</dbReference>
<accession>A0A7M7PP54</accession>
<dbReference type="PANTHER" id="PTHR46363:SF1">
    <property type="entry name" value="DEOXYRIBONUCLEASE TATDN2-RELATED"/>
    <property type="match status" value="1"/>
</dbReference>
<keyword evidence="6" id="KW-1185">Reference proteome</keyword>
<reference evidence="5" key="2">
    <citation type="submission" date="2021-01" db="UniProtKB">
        <authorList>
            <consortium name="EnsemblMetazoa"/>
        </authorList>
    </citation>
    <scope>IDENTIFICATION</scope>
</reference>
<dbReference type="OMA" id="WANAFPL"/>
<evidence type="ECO:0000313" key="5">
    <source>
        <dbReference type="EnsemblMetazoa" id="XP_030854779"/>
    </source>
</evidence>
<keyword evidence="2" id="KW-0479">Metal-binding</keyword>
<feature type="compositionally biased region" description="Basic residues" evidence="4">
    <location>
        <begin position="132"/>
        <end position="142"/>
    </location>
</feature>
<dbReference type="FunFam" id="3.20.20.140:FF:000005">
    <property type="entry name" value="TatD family hydrolase"/>
    <property type="match status" value="1"/>
</dbReference>
<dbReference type="GeneID" id="105438258"/>
<organism evidence="5 6">
    <name type="scientific">Strongylocentrotus purpuratus</name>
    <name type="common">Purple sea urchin</name>
    <dbReference type="NCBI Taxonomy" id="7668"/>
    <lineage>
        <taxon>Eukaryota</taxon>
        <taxon>Metazoa</taxon>
        <taxon>Echinodermata</taxon>
        <taxon>Eleutherozoa</taxon>
        <taxon>Echinozoa</taxon>
        <taxon>Echinoidea</taxon>
        <taxon>Euechinoidea</taxon>
        <taxon>Echinacea</taxon>
        <taxon>Camarodonta</taxon>
        <taxon>Echinidea</taxon>
        <taxon>Strongylocentrotidae</taxon>
        <taxon>Strongylocentrotus</taxon>
    </lineage>
</organism>
<evidence type="ECO:0000256" key="1">
    <source>
        <dbReference type="ARBA" id="ARBA00009275"/>
    </source>
</evidence>